<dbReference type="Gene3D" id="3.40.640.10">
    <property type="entry name" value="Type I PLP-dependent aspartate aminotransferase-like (Major domain)"/>
    <property type="match status" value="1"/>
</dbReference>
<feature type="domain" description="Aminotransferase class I/classII large" evidence="8">
    <location>
        <begin position="38"/>
        <end position="372"/>
    </location>
</feature>
<comment type="cofactor">
    <cofactor evidence="1">
        <name>pyridoxal 5'-phosphate</name>
        <dbReference type="ChEBI" id="CHEBI:597326"/>
    </cofactor>
</comment>
<evidence type="ECO:0000256" key="6">
    <source>
        <dbReference type="ARBA" id="ARBA00022898"/>
    </source>
</evidence>
<evidence type="ECO:0000256" key="3">
    <source>
        <dbReference type="ARBA" id="ARBA00012753"/>
    </source>
</evidence>
<dbReference type="SUPFAM" id="SSF53383">
    <property type="entry name" value="PLP-dependent transferases"/>
    <property type="match status" value="1"/>
</dbReference>
<keyword evidence="4 9" id="KW-0032">Aminotransferase</keyword>
<dbReference type="Gene3D" id="3.90.1150.10">
    <property type="entry name" value="Aspartate Aminotransferase, domain 1"/>
    <property type="match status" value="1"/>
</dbReference>
<comment type="caution">
    <text evidence="9">The sequence shown here is derived from an EMBL/GenBank/DDBJ whole genome shotgun (WGS) entry which is preliminary data.</text>
</comment>
<evidence type="ECO:0000256" key="5">
    <source>
        <dbReference type="ARBA" id="ARBA00022679"/>
    </source>
</evidence>
<dbReference type="InterPro" id="IPR015424">
    <property type="entry name" value="PyrdxlP-dep_Trfase"/>
</dbReference>
<keyword evidence="6" id="KW-0663">Pyridoxal phosphate</keyword>
<gene>
    <name evidence="9" type="ORF">ACFQ27_05300</name>
</gene>
<comment type="catalytic activity">
    <reaction evidence="7">
        <text>L-aspartate + 2-oxoglutarate = oxaloacetate + L-glutamate</text>
        <dbReference type="Rhea" id="RHEA:21824"/>
        <dbReference type="ChEBI" id="CHEBI:16452"/>
        <dbReference type="ChEBI" id="CHEBI:16810"/>
        <dbReference type="ChEBI" id="CHEBI:29985"/>
        <dbReference type="ChEBI" id="CHEBI:29991"/>
        <dbReference type="EC" id="2.6.1.1"/>
    </reaction>
</comment>
<evidence type="ECO:0000256" key="2">
    <source>
        <dbReference type="ARBA" id="ARBA00007441"/>
    </source>
</evidence>
<dbReference type="InterPro" id="IPR004839">
    <property type="entry name" value="Aminotransferase_I/II_large"/>
</dbReference>
<reference evidence="10" key="1">
    <citation type="journal article" date="2019" name="Int. J. Syst. Evol. Microbiol.">
        <title>The Global Catalogue of Microorganisms (GCM) 10K type strain sequencing project: providing services to taxonomists for standard genome sequencing and annotation.</title>
        <authorList>
            <consortium name="The Broad Institute Genomics Platform"/>
            <consortium name="The Broad Institute Genome Sequencing Center for Infectious Disease"/>
            <person name="Wu L."/>
            <person name="Ma J."/>
        </authorList>
    </citation>
    <scope>NUCLEOTIDE SEQUENCE [LARGE SCALE GENOMIC DNA]</scope>
    <source>
        <strain evidence="10">CCUG 55074</strain>
    </source>
</reference>
<dbReference type="RefSeq" id="WP_377352875.1">
    <property type="nucleotide sequence ID" value="NZ_JBHTLQ010000008.1"/>
</dbReference>
<accession>A0ABW3SYL7</accession>
<dbReference type="EMBL" id="JBHTLQ010000008">
    <property type="protein sequence ID" value="MFD1189989.1"/>
    <property type="molecule type" value="Genomic_DNA"/>
</dbReference>
<dbReference type="InterPro" id="IPR050596">
    <property type="entry name" value="AspAT/PAT-like"/>
</dbReference>
<dbReference type="PANTHER" id="PTHR46383:SF1">
    <property type="entry name" value="ASPARTATE AMINOTRANSFERASE"/>
    <property type="match status" value="1"/>
</dbReference>
<dbReference type="InterPro" id="IPR015422">
    <property type="entry name" value="PyrdxlP-dep_Trfase_small"/>
</dbReference>
<keyword evidence="5 9" id="KW-0808">Transferase</keyword>
<dbReference type="CDD" id="cd00609">
    <property type="entry name" value="AAT_like"/>
    <property type="match status" value="1"/>
</dbReference>
<sequence length="387" mass="41934">MSFPPLPRPAVQALRRSQIREVANAGLGREDILAFWFGESDQPTPGFIREAAAQALSAGRTYYTHNQGRLDLREALSAYLGRLHRTPVGVERLAITSSGVSALMVAAQAILEPGDRVCVVTPVWPNVAEIPRVLSAQVTPVSLESRNGRWSLDLDRLLAALTPDVKALFLNSPNNPTGWTLAAEDRQVILDYCRRLGIWIIADDVYERLVFGPAASAPSFLPLADPQDRVISTNSFSKAWRMTGWRLGWIVAPAPLQEALGVLLEYNTSCAPDFVQEGALAALTRGENAIAELRADLARARDQVLGALRGLPGVDAPEPDGGLYAFFRLDGCDNSLDLAKRLVAEAGLGLAPGSAFGDEGEGWLRWCFAARLEKNAAGLERLAAFLR</sequence>
<dbReference type="InterPro" id="IPR015421">
    <property type="entry name" value="PyrdxlP-dep_Trfase_major"/>
</dbReference>
<evidence type="ECO:0000256" key="4">
    <source>
        <dbReference type="ARBA" id="ARBA00022576"/>
    </source>
</evidence>
<keyword evidence="10" id="KW-1185">Reference proteome</keyword>
<evidence type="ECO:0000313" key="9">
    <source>
        <dbReference type="EMBL" id="MFD1189989.1"/>
    </source>
</evidence>
<evidence type="ECO:0000256" key="1">
    <source>
        <dbReference type="ARBA" id="ARBA00001933"/>
    </source>
</evidence>
<dbReference type="Proteomes" id="UP001597216">
    <property type="component" value="Unassembled WGS sequence"/>
</dbReference>
<organism evidence="9 10">
    <name type="scientific">Phenylobacterium conjunctum</name>
    <dbReference type="NCBI Taxonomy" id="1298959"/>
    <lineage>
        <taxon>Bacteria</taxon>
        <taxon>Pseudomonadati</taxon>
        <taxon>Pseudomonadota</taxon>
        <taxon>Alphaproteobacteria</taxon>
        <taxon>Caulobacterales</taxon>
        <taxon>Caulobacteraceae</taxon>
        <taxon>Phenylobacterium</taxon>
    </lineage>
</organism>
<dbReference type="PANTHER" id="PTHR46383">
    <property type="entry name" value="ASPARTATE AMINOTRANSFERASE"/>
    <property type="match status" value="1"/>
</dbReference>
<evidence type="ECO:0000313" key="10">
    <source>
        <dbReference type="Proteomes" id="UP001597216"/>
    </source>
</evidence>
<dbReference type="EC" id="2.6.1.1" evidence="3"/>
<evidence type="ECO:0000259" key="8">
    <source>
        <dbReference type="Pfam" id="PF00155"/>
    </source>
</evidence>
<proteinExistence type="inferred from homology"/>
<name>A0ABW3SYL7_9CAUL</name>
<evidence type="ECO:0000256" key="7">
    <source>
        <dbReference type="ARBA" id="ARBA00049185"/>
    </source>
</evidence>
<dbReference type="Pfam" id="PF00155">
    <property type="entry name" value="Aminotran_1_2"/>
    <property type="match status" value="1"/>
</dbReference>
<protein>
    <recommendedName>
        <fullName evidence="3">aspartate transaminase</fullName>
        <ecNumber evidence="3">2.6.1.1</ecNumber>
    </recommendedName>
</protein>
<comment type="similarity">
    <text evidence="2">Belongs to the class-I pyridoxal-phosphate-dependent aminotransferase family.</text>
</comment>
<dbReference type="NCBIfam" id="NF004770">
    <property type="entry name" value="PRK06108.1"/>
    <property type="match status" value="1"/>
</dbReference>
<dbReference type="GO" id="GO:0008483">
    <property type="term" value="F:transaminase activity"/>
    <property type="evidence" value="ECO:0007669"/>
    <property type="project" value="UniProtKB-KW"/>
</dbReference>